<reference evidence="4 5" key="1">
    <citation type="submission" date="2024-07" db="EMBL/GenBank/DDBJ databases">
        <title>Section-level genome sequencing and comparative genomics of Aspergillus sections Usti and Cavernicolus.</title>
        <authorList>
            <consortium name="Lawrence Berkeley National Laboratory"/>
            <person name="Nybo J.L."/>
            <person name="Vesth T.C."/>
            <person name="Theobald S."/>
            <person name="Frisvad J.C."/>
            <person name="Larsen T.O."/>
            <person name="Kjaerboelling I."/>
            <person name="Rothschild-Mancinelli K."/>
            <person name="Lyhne E.K."/>
            <person name="Kogle M.E."/>
            <person name="Barry K."/>
            <person name="Clum A."/>
            <person name="Na H."/>
            <person name="Ledsgaard L."/>
            <person name="Lin J."/>
            <person name="Lipzen A."/>
            <person name="Kuo A."/>
            <person name="Riley R."/>
            <person name="Mondo S."/>
            <person name="Labutti K."/>
            <person name="Haridas S."/>
            <person name="Pangalinan J."/>
            <person name="Salamov A.A."/>
            <person name="Simmons B.A."/>
            <person name="Magnuson J.K."/>
            <person name="Chen J."/>
            <person name="Drula E."/>
            <person name="Henrissat B."/>
            <person name="Wiebenga A."/>
            <person name="Lubbers R.J."/>
            <person name="Gomes A.C."/>
            <person name="Makela M.R."/>
            <person name="Stajich J."/>
            <person name="Grigoriev I.V."/>
            <person name="Mortensen U.H."/>
            <person name="De Vries R.P."/>
            <person name="Baker S.E."/>
            <person name="Andersen M.R."/>
        </authorList>
    </citation>
    <scope>NUCLEOTIDE SEQUENCE [LARGE SCALE GENOMIC DNA]</scope>
    <source>
        <strain evidence="4 5">CBS 123904</strain>
    </source>
</reference>
<comment type="caution">
    <text evidence="4">The sequence shown here is derived from an EMBL/GenBank/DDBJ whole genome shotgun (WGS) entry which is preliminary data.</text>
</comment>
<proteinExistence type="inferred from homology"/>
<sequence length="622" mass="69928">MGIPRLRHHLLPFSQVVAVRKERAADENGLPCIHSVVIDGPSLVYNVYSRLLSWFSASNPCTIDALPTCEEVSRGVMIYLLHLTIVGVEIQAIYFDGALPARKHETRIARLESQRRKLELFCTSTKQGFQKRQSLSSHRTIGPETVLCTRPLPARYSNVPVNPFIVATVFEDLKCRWNNQVIASTAIGNSLPLPSLGPEALPWAGITTMVKGEADTYCAYTAALTGSSVLTNDSDLILHDLGESGSVIFLDSVELSGWDSMEPLQAELRAGALYPSVVARRLGIFSLLPLAYELKTRPQCGLTELLQITQYDTEGADYQDFAEEYTNGHCYVQRQDDTPPLNVLDTRISELYWQFVMWSEYMNWKNPRVYLPVLKEDHTKRCAWVKGRSYRSVGYSILNLSRPLNERHCYTTEFVRRGQRIAEDRIVLRDRNYVLTEMESLHSRVESLLANFSRVDSFPGFWRVFALLESYGSDVEFSRRDIRKLDQFLRVGYMGKQLDWADIHLTAQMQAILYSLRILKQLLQLSKANDDLSLKLGAALGQLPSLYLSVDTPRQGQCADGGLGLNLSKVLLAAGKGQDSPPTRASRPSSIVTPFTQEENAGSHPIPPQGTSLNMYEILDEQ</sequence>
<dbReference type="Gene3D" id="3.40.50.1010">
    <property type="entry name" value="5'-nuclease"/>
    <property type="match status" value="1"/>
</dbReference>
<dbReference type="InterPro" id="IPR039436">
    <property type="entry name" value="Asteroid_dom"/>
</dbReference>
<evidence type="ECO:0000313" key="4">
    <source>
        <dbReference type="EMBL" id="KAL2837502.1"/>
    </source>
</evidence>
<dbReference type="EMBL" id="JBFXLU010000159">
    <property type="protein sequence ID" value="KAL2837502.1"/>
    <property type="molecule type" value="Genomic_DNA"/>
</dbReference>
<evidence type="ECO:0000256" key="2">
    <source>
        <dbReference type="SAM" id="MobiDB-lite"/>
    </source>
</evidence>
<accession>A0ABR4JBQ2</accession>
<dbReference type="PANTHER" id="PTHR15665">
    <property type="entry name" value="ASTEROID PROTEIN"/>
    <property type="match status" value="1"/>
</dbReference>
<comment type="similarity">
    <text evidence="1">Belongs to the asteroid family.</text>
</comment>
<evidence type="ECO:0000313" key="5">
    <source>
        <dbReference type="Proteomes" id="UP001610446"/>
    </source>
</evidence>
<feature type="compositionally biased region" description="Polar residues" evidence="2">
    <location>
        <begin position="580"/>
        <end position="600"/>
    </location>
</feature>
<dbReference type="CDD" id="cd18675">
    <property type="entry name" value="PIN_SpAst1-like"/>
    <property type="match status" value="1"/>
</dbReference>
<dbReference type="InterPro" id="IPR026832">
    <property type="entry name" value="Asteroid"/>
</dbReference>
<evidence type="ECO:0000256" key="1">
    <source>
        <dbReference type="ARBA" id="ARBA00007398"/>
    </source>
</evidence>
<keyword evidence="5" id="KW-1185">Reference proteome</keyword>
<organism evidence="4 5">
    <name type="scientific">Aspergillus pseudoustus</name>
    <dbReference type="NCBI Taxonomy" id="1810923"/>
    <lineage>
        <taxon>Eukaryota</taxon>
        <taxon>Fungi</taxon>
        <taxon>Dikarya</taxon>
        <taxon>Ascomycota</taxon>
        <taxon>Pezizomycotina</taxon>
        <taxon>Eurotiomycetes</taxon>
        <taxon>Eurotiomycetidae</taxon>
        <taxon>Eurotiales</taxon>
        <taxon>Aspergillaceae</taxon>
        <taxon>Aspergillus</taxon>
        <taxon>Aspergillus subgen. Nidulantes</taxon>
    </lineage>
</organism>
<feature type="domain" description="Asteroid" evidence="3">
    <location>
        <begin position="162"/>
        <end position="426"/>
    </location>
</feature>
<dbReference type="PANTHER" id="PTHR15665:SF1">
    <property type="entry name" value="PROTEIN ASTEROID HOMOLOG 1"/>
    <property type="match status" value="1"/>
</dbReference>
<dbReference type="InterPro" id="IPR029060">
    <property type="entry name" value="PIN-like_dom_sf"/>
</dbReference>
<feature type="region of interest" description="Disordered" evidence="2">
    <location>
        <begin position="575"/>
        <end position="613"/>
    </location>
</feature>
<evidence type="ECO:0000259" key="3">
    <source>
        <dbReference type="Pfam" id="PF12813"/>
    </source>
</evidence>
<dbReference type="Pfam" id="PF12813">
    <property type="entry name" value="XPG_I_2"/>
    <property type="match status" value="1"/>
</dbReference>
<name>A0ABR4JBQ2_9EURO</name>
<dbReference type="SUPFAM" id="SSF88723">
    <property type="entry name" value="PIN domain-like"/>
    <property type="match status" value="1"/>
</dbReference>
<gene>
    <name evidence="4" type="ORF">BJY01DRAFT_258311</name>
</gene>
<dbReference type="Proteomes" id="UP001610446">
    <property type="component" value="Unassembled WGS sequence"/>
</dbReference>
<protein>
    <submittedName>
        <fullName evidence="4">XPG domain containing-domain-containing protein</fullName>
    </submittedName>
</protein>